<dbReference type="InterPro" id="IPR000843">
    <property type="entry name" value="HTH_LacI"/>
</dbReference>
<evidence type="ECO:0000256" key="3">
    <source>
        <dbReference type="ARBA" id="ARBA00023163"/>
    </source>
</evidence>
<dbReference type="Pfam" id="PF13377">
    <property type="entry name" value="Peripla_BP_3"/>
    <property type="match status" value="1"/>
</dbReference>
<dbReference type="Gene3D" id="3.40.50.2300">
    <property type="match status" value="2"/>
</dbReference>
<protein>
    <submittedName>
        <fullName evidence="5">Substrate-binding domain-containing protein</fullName>
    </submittedName>
</protein>
<dbReference type="PANTHER" id="PTHR30146">
    <property type="entry name" value="LACI-RELATED TRANSCRIPTIONAL REPRESSOR"/>
    <property type="match status" value="1"/>
</dbReference>
<evidence type="ECO:0000256" key="1">
    <source>
        <dbReference type="ARBA" id="ARBA00023015"/>
    </source>
</evidence>
<gene>
    <name evidence="5" type="ORF">IC608_06605</name>
</gene>
<dbReference type="SMART" id="SM00354">
    <property type="entry name" value="HTH_LACI"/>
    <property type="match status" value="1"/>
</dbReference>
<dbReference type="EMBL" id="JACYFU010000001">
    <property type="protein sequence ID" value="MBD8065139.1"/>
    <property type="molecule type" value="Genomic_DNA"/>
</dbReference>
<keyword evidence="2" id="KW-0238">DNA-binding</keyword>
<accession>A0A927FUZ1</accession>
<dbReference type="InterPro" id="IPR046335">
    <property type="entry name" value="LacI/GalR-like_sensor"/>
</dbReference>
<dbReference type="AlphaFoldDB" id="A0A927FUZ1"/>
<feature type="domain" description="HTH lacI-type" evidence="4">
    <location>
        <begin position="7"/>
        <end position="61"/>
    </location>
</feature>
<keyword evidence="6" id="KW-1185">Reference proteome</keyword>
<dbReference type="InterPro" id="IPR010982">
    <property type="entry name" value="Lambda_DNA-bd_dom_sf"/>
</dbReference>
<keyword evidence="3" id="KW-0804">Transcription</keyword>
<dbReference type="GO" id="GO:0000976">
    <property type="term" value="F:transcription cis-regulatory region binding"/>
    <property type="evidence" value="ECO:0007669"/>
    <property type="project" value="TreeGrafter"/>
</dbReference>
<dbReference type="Proteomes" id="UP000654108">
    <property type="component" value="Unassembled WGS sequence"/>
</dbReference>
<dbReference type="PROSITE" id="PS50932">
    <property type="entry name" value="HTH_LACI_2"/>
    <property type="match status" value="1"/>
</dbReference>
<reference evidence="5" key="1">
    <citation type="submission" date="2020-09" db="EMBL/GenBank/DDBJ databases">
        <title>Genome seq and assembly of Devosia sp.</title>
        <authorList>
            <person name="Chhetri G."/>
        </authorList>
    </citation>
    <scope>NUCLEOTIDE SEQUENCE</scope>
    <source>
        <strain evidence="5">PTR5</strain>
    </source>
</reference>
<evidence type="ECO:0000313" key="6">
    <source>
        <dbReference type="Proteomes" id="UP000654108"/>
    </source>
</evidence>
<dbReference type="Pfam" id="PF00356">
    <property type="entry name" value="LacI"/>
    <property type="match status" value="1"/>
</dbReference>
<keyword evidence="1" id="KW-0805">Transcription regulation</keyword>
<dbReference type="SUPFAM" id="SSF47413">
    <property type="entry name" value="lambda repressor-like DNA-binding domains"/>
    <property type="match status" value="1"/>
</dbReference>
<sequence length="346" mass="37392">MGNDGALTLKKLAEELGISVATVSRALAGHEQIAKKTRAKVAEAAQKLGYVPNAAARQLVSGRSGFVSFILPIRDTQLVDSYLGEFITGLGEGLVDHGVDLLLATAQQGQSELSVLKHVVESGRADGVVVPRLEIADQRVAYLLERRFPFVTHGRLLDGQADYSWLDADGELAFGEAFELLYRLGHRHFALLTVSELLTFRFRRERGLAQAVARRGDPDVRLDIVSAPRFDRQARSRAIGGMLNAEARPTAIIALFDELAISVMEEAEGLGLTVPTDLSVVGYDNIVAADYTRPGLTTFDAQVRSSAAKIAHMLMRQMSGEARAAQTDLIQPELKLRGSHGPAPGA</sequence>
<dbReference type="PANTHER" id="PTHR30146:SF109">
    <property type="entry name" value="HTH-TYPE TRANSCRIPTIONAL REGULATOR GALS"/>
    <property type="match status" value="1"/>
</dbReference>
<comment type="caution">
    <text evidence="5">The sequence shown here is derived from an EMBL/GenBank/DDBJ whole genome shotgun (WGS) entry which is preliminary data.</text>
</comment>
<dbReference type="Gene3D" id="1.10.260.40">
    <property type="entry name" value="lambda repressor-like DNA-binding domains"/>
    <property type="match status" value="1"/>
</dbReference>
<evidence type="ECO:0000313" key="5">
    <source>
        <dbReference type="EMBL" id="MBD8065139.1"/>
    </source>
</evidence>
<evidence type="ECO:0000259" key="4">
    <source>
        <dbReference type="PROSITE" id="PS50932"/>
    </source>
</evidence>
<dbReference type="SUPFAM" id="SSF53822">
    <property type="entry name" value="Periplasmic binding protein-like I"/>
    <property type="match status" value="1"/>
</dbReference>
<dbReference type="CDD" id="cd01392">
    <property type="entry name" value="HTH_LacI"/>
    <property type="match status" value="1"/>
</dbReference>
<evidence type="ECO:0000256" key="2">
    <source>
        <dbReference type="ARBA" id="ARBA00023125"/>
    </source>
</evidence>
<dbReference type="GO" id="GO:0003700">
    <property type="term" value="F:DNA-binding transcription factor activity"/>
    <property type="evidence" value="ECO:0007669"/>
    <property type="project" value="TreeGrafter"/>
</dbReference>
<name>A0A927FUZ1_9HYPH</name>
<organism evidence="5 6">
    <name type="scientific">Devosia oryzisoli</name>
    <dbReference type="NCBI Taxonomy" id="2774138"/>
    <lineage>
        <taxon>Bacteria</taxon>
        <taxon>Pseudomonadati</taxon>
        <taxon>Pseudomonadota</taxon>
        <taxon>Alphaproteobacteria</taxon>
        <taxon>Hyphomicrobiales</taxon>
        <taxon>Devosiaceae</taxon>
        <taxon>Devosia</taxon>
    </lineage>
</organism>
<dbReference type="InterPro" id="IPR028082">
    <property type="entry name" value="Peripla_BP_I"/>
</dbReference>
<proteinExistence type="predicted"/>